<reference evidence="2 3" key="1">
    <citation type="journal article" date="2010" name="J. Bacteriol.">
        <title>Complete genome sequence of the aerobic facultative methanotroph Methylocella silvestris BL2.</title>
        <authorList>
            <person name="Chen Y."/>
            <person name="Crombie A."/>
            <person name="Rahman M.T."/>
            <person name="Dedysh S.N."/>
            <person name="Liesack W."/>
            <person name="Stott M.B."/>
            <person name="Alam M."/>
            <person name="Theisen A.R."/>
            <person name="Murrell J.C."/>
            <person name="Dunfield P.F."/>
        </authorList>
    </citation>
    <scope>NUCLEOTIDE SEQUENCE [LARGE SCALE GENOMIC DNA]</scope>
    <source>
        <strain evidence="3">DSM 15510 / CIP 108128 / LMG 27833 / NCIMB 13906 / BL2</strain>
    </source>
</reference>
<dbReference type="EMBL" id="CP001280">
    <property type="protein sequence ID" value="ACK50904.1"/>
    <property type="molecule type" value="Genomic_DNA"/>
</dbReference>
<sequence length="102" mass="11732">MTEDEELEAERLSKLAELRKQDRERGEKQPLEFRYGPESFGCHEALHVTNLILDLIERELTNHGAIVQNAEWYANVRRAQDELAALYQKIGAAQMAGADQRH</sequence>
<keyword evidence="1" id="KW-0175">Coiled coil</keyword>
<dbReference type="Proteomes" id="UP000002257">
    <property type="component" value="Chromosome"/>
</dbReference>
<proteinExistence type="predicted"/>
<evidence type="ECO:0000313" key="2">
    <source>
        <dbReference type="EMBL" id="ACK50904.1"/>
    </source>
</evidence>
<name>B8EPQ0_METSB</name>
<protein>
    <submittedName>
        <fullName evidence="2">Uncharacterized protein</fullName>
    </submittedName>
</protein>
<dbReference type="KEGG" id="msl:Msil_1961"/>
<organism evidence="2 3">
    <name type="scientific">Methylocella silvestris (strain DSM 15510 / CIP 108128 / LMG 27833 / NCIMB 13906 / BL2)</name>
    <dbReference type="NCBI Taxonomy" id="395965"/>
    <lineage>
        <taxon>Bacteria</taxon>
        <taxon>Pseudomonadati</taxon>
        <taxon>Pseudomonadota</taxon>
        <taxon>Alphaproteobacteria</taxon>
        <taxon>Hyphomicrobiales</taxon>
        <taxon>Beijerinckiaceae</taxon>
        <taxon>Methylocella</taxon>
    </lineage>
</organism>
<evidence type="ECO:0000256" key="1">
    <source>
        <dbReference type="SAM" id="Coils"/>
    </source>
</evidence>
<dbReference type="eggNOG" id="ENOG5033P58">
    <property type="taxonomic scope" value="Bacteria"/>
</dbReference>
<keyword evidence="3" id="KW-1185">Reference proteome</keyword>
<gene>
    <name evidence="2" type="ordered locus">Msil_1961</name>
</gene>
<dbReference type="AlphaFoldDB" id="B8EPQ0"/>
<dbReference type="HOGENOM" id="CLU_161820_0_0_5"/>
<evidence type="ECO:0000313" key="3">
    <source>
        <dbReference type="Proteomes" id="UP000002257"/>
    </source>
</evidence>
<feature type="coiled-coil region" evidence="1">
    <location>
        <begin position="69"/>
        <end position="96"/>
    </location>
</feature>
<accession>B8EPQ0</accession>